<dbReference type="PRINTS" id="PR00245">
    <property type="entry name" value="OLFACTORYR"/>
</dbReference>
<evidence type="ECO:0000256" key="1">
    <source>
        <dbReference type="ARBA" id="ARBA00004651"/>
    </source>
</evidence>
<dbReference type="InterPro" id="IPR050939">
    <property type="entry name" value="Olfactory_GPCR1"/>
</dbReference>
<feature type="transmembrane region" description="Helical" evidence="14">
    <location>
        <begin position="276"/>
        <end position="296"/>
    </location>
</feature>
<protein>
    <recommendedName>
        <fullName evidence="14">Olfactory receptor</fullName>
    </recommendedName>
</protein>
<evidence type="ECO:0000256" key="14">
    <source>
        <dbReference type="RuleBase" id="RU363047"/>
    </source>
</evidence>
<evidence type="ECO:0000256" key="4">
    <source>
        <dbReference type="ARBA" id="ARBA00022692"/>
    </source>
</evidence>
<evidence type="ECO:0000256" key="7">
    <source>
        <dbReference type="ARBA" id="ARBA00023040"/>
    </source>
</evidence>
<sequence length="323" mass="36840">MINTNNTTLITQFIIVGFPGLLPQYYGLLATFLFFIYIVIATGNIFMIVFVACERSLQKPTYLIFCNQAMCDLSFGTVTLPKIISRYWTGDKIISFSGCFMQMYFVHFLGACSSFFMAIMALDRFIAINYPLRYPVLFKNSIVSVLCACSWLFNVLQMAAIVVQALAVPYCGPNLINQCYCDHFSITSLACEPDRNIQVTAFGNAMFILLGPLSFIIFSYISIIVSVMKISNAEGRYKTFSTCTPQLLIICLYYIPRCFVYLTNTIGFDLSKDIRITLIMWYSLFPALINPVIYCFRTKEIKDVLTKRFKSRRARLEIKVALV</sequence>
<dbReference type="InterPro" id="IPR000725">
    <property type="entry name" value="Olfact_rcpt"/>
</dbReference>
<dbReference type="GeneID" id="115815205"/>
<evidence type="ECO:0000256" key="12">
    <source>
        <dbReference type="ARBA" id="ARBA00023224"/>
    </source>
</evidence>
<evidence type="ECO:0000256" key="9">
    <source>
        <dbReference type="ARBA" id="ARBA00023157"/>
    </source>
</evidence>
<dbReference type="InterPro" id="IPR000276">
    <property type="entry name" value="GPCR_Rhodpsn"/>
</dbReference>
<evidence type="ECO:0000256" key="5">
    <source>
        <dbReference type="ARBA" id="ARBA00022725"/>
    </source>
</evidence>
<keyword evidence="6 14" id="KW-1133">Transmembrane helix</keyword>
<dbReference type="Pfam" id="PF13853">
    <property type="entry name" value="7tm_4"/>
    <property type="match status" value="1"/>
</dbReference>
<keyword evidence="12 13" id="KW-0807">Transducer</keyword>
<keyword evidence="2 14" id="KW-1003">Cell membrane</keyword>
<keyword evidence="7 13" id="KW-0297">G-protein coupled receptor</keyword>
<organism evidence="16 17">
    <name type="scientific">Chanos chanos</name>
    <name type="common">Milkfish</name>
    <name type="synonym">Mugil chanos</name>
    <dbReference type="NCBI Taxonomy" id="29144"/>
    <lineage>
        <taxon>Eukaryota</taxon>
        <taxon>Metazoa</taxon>
        <taxon>Chordata</taxon>
        <taxon>Craniata</taxon>
        <taxon>Vertebrata</taxon>
        <taxon>Euteleostomi</taxon>
        <taxon>Actinopterygii</taxon>
        <taxon>Neopterygii</taxon>
        <taxon>Teleostei</taxon>
        <taxon>Ostariophysi</taxon>
        <taxon>Gonorynchiformes</taxon>
        <taxon>Chanidae</taxon>
        <taxon>Chanos</taxon>
    </lineage>
</organism>
<evidence type="ECO:0000256" key="11">
    <source>
        <dbReference type="ARBA" id="ARBA00023180"/>
    </source>
</evidence>
<gene>
    <name evidence="17" type="primary">LOC115815205</name>
</gene>
<keyword evidence="5 14" id="KW-0552">Olfaction</keyword>
<dbReference type="PROSITE" id="PS50262">
    <property type="entry name" value="G_PROTEIN_RECEP_F1_2"/>
    <property type="match status" value="1"/>
</dbReference>
<keyword evidence="10 13" id="KW-0675">Receptor</keyword>
<evidence type="ECO:0000259" key="15">
    <source>
        <dbReference type="PROSITE" id="PS50262"/>
    </source>
</evidence>
<feature type="transmembrane region" description="Helical" evidence="14">
    <location>
        <begin position="25"/>
        <end position="50"/>
    </location>
</feature>
<dbReference type="PANTHER" id="PTHR24242">
    <property type="entry name" value="G-PROTEIN COUPLED RECEPTOR"/>
    <property type="match status" value="1"/>
</dbReference>
<proteinExistence type="inferred from homology"/>
<dbReference type="SUPFAM" id="SSF81321">
    <property type="entry name" value="Family A G protein-coupled receptor-like"/>
    <property type="match status" value="1"/>
</dbReference>
<evidence type="ECO:0000256" key="3">
    <source>
        <dbReference type="ARBA" id="ARBA00022606"/>
    </source>
</evidence>
<feature type="transmembrane region" description="Helical" evidence="14">
    <location>
        <begin position="205"/>
        <end position="227"/>
    </location>
</feature>
<keyword evidence="9" id="KW-1015">Disulfide bond</keyword>
<keyword evidence="3 14" id="KW-0716">Sensory transduction</keyword>
<dbReference type="PROSITE" id="PS00237">
    <property type="entry name" value="G_PROTEIN_RECEP_F1_1"/>
    <property type="match status" value="1"/>
</dbReference>
<dbReference type="Gene3D" id="1.20.1070.10">
    <property type="entry name" value="Rhodopsin 7-helix transmembrane proteins"/>
    <property type="match status" value="1"/>
</dbReference>
<evidence type="ECO:0000256" key="8">
    <source>
        <dbReference type="ARBA" id="ARBA00023136"/>
    </source>
</evidence>
<keyword evidence="8 14" id="KW-0472">Membrane</keyword>
<feature type="transmembrane region" description="Helical" evidence="14">
    <location>
        <begin position="104"/>
        <end position="122"/>
    </location>
</feature>
<dbReference type="PANTHER" id="PTHR24242:SF359">
    <property type="entry name" value="ODORANT RECEPTOR-RELATED"/>
    <property type="match status" value="1"/>
</dbReference>
<dbReference type="GO" id="GO:0004984">
    <property type="term" value="F:olfactory receptor activity"/>
    <property type="evidence" value="ECO:0007669"/>
    <property type="project" value="InterPro"/>
</dbReference>
<comment type="subcellular location">
    <subcellularLocation>
        <location evidence="1 14">Cell membrane</location>
        <topology evidence="1 14">Multi-pass membrane protein</topology>
    </subcellularLocation>
</comment>
<dbReference type="AlphaFoldDB" id="A0A6J2VQI6"/>
<dbReference type="OrthoDB" id="6144223at2759"/>
<evidence type="ECO:0000313" key="16">
    <source>
        <dbReference type="Proteomes" id="UP000504632"/>
    </source>
</evidence>
<evidence type="ECO:0000256" key="2">
    <source>
        <dbReference type="ARBA" id="ARBA00022475"/>
    </source>
</evidence>
<dbReference type="InterPro" id="IPR017452">
    <property type="entry name" value="GPCR_Rhodpsn_7TM"/>
</dbReference>
<dbReference type="RefSeq" id="XP_030634029.1">
    <property type="nucleotide sequence ID" value="XM_030778169.1"/>
</dbReference>
<feature type="transmembrane region" description="Helical" evidence="14">
    <location>
        <begin position="142"/>
        <end position="167"/>
    </location>
</feature>
<name>A0A6J2VQI6_CHACN</name>
<keyword evidence="16" id="KW-1185">Reference proteome</keyword>
<feature type="transmembrane region" description="Helical" evidence="14">
    <location>
        <begin position="62"/>
        <end position="84"/>
    </location>
</feature>
<keyword evidence="11" id="KW-0325">Glycoprotein</keyword>
<comment type="similarity">
    <text evidence="13">Belongs to the G-protein coupled receptor 1 family.</text>
</comment>
<evidence type="ECO:0000313" key="17">
    <source>
        <dbReference type="RefSeq" id="XP_030634029.1"/>
    </source>
</evidence>
<keyword evidence="4 13" id="KW-0812">Transmembrane</keyword>
<dbReference type="Proteomes" id="UP000504632">
    <property type="component" value="Chromosome 6"/>
</dbReference>
<evidence type="ECO:0000256" key="13">
    <source>
        <dbReference type="RuleBase" id="RU000688"/>
    </source>
</evidence>
<dbReference type="PRINTS" id="PR00237">
    <property type="entry name" value="GPCRRHODOPSN"/>
</dbReference>
<evidence type="ECO:0000256" key="6">
    <source>
        <dbReference type="ARBA" id="ARBA00022989"/>
    </source>
</evidence>
<reference evidence="17" key="1">
    <citation type="submission" date="2025-08" db="UniProtKB">
        <authorList>
            <consortium name="RefSeq"/>
        </authorList>
    </citation>
    <scope>IDENTIFICATION</scope>
</reference>
<feature type="domain" description="G-protein coupled receptors family 1 profile" evidence="15">
    <location>
        <begin position="43"/>
        <end position="294"/>
    </location>
</feature>
<dbReference type="FunFam" id="1.20.1070.10:FF:000024">
    <property type="entry name" value="Olfactory receptor"/>
    <property type="match status" value="1"/>
</dbReference>
<dbReference type="GO" id="GO:0004930">
    <property type="term" value="F:G protein-coupled receptor activity"/>
    <property type="evidence" value="ECO:0007669"/>
    <property type="project" value="UniProtKB-KW"/>
</dbReference>
<dbReference type="FunCoup" id="A0A6J2VQI6">
    <property type="interactions" value="365"/>
</dbReference>
<dbReference type="GO" id="GO:0005886">
    <property type="term" value="C:plasma membrane"/>
    <property type="evidence" value="ECO:0007669"/>
    <property type="project" value="UniProtKB-SubCell"/>
</dbReference>
<dbReference type="InParanoid" id="A0A6J2VQI6"/>
<accession>A0A6J2VQI6</accession>
<evidence type="ECO:0000256" key="10">
    <source>
        <dbReference type="ARBA" id="ARBA00023170"/>
    </source>
</evidence>